<accession>A0A0D9ZGL3</accession>
<name>A0A0D9ZGL3_9ORYZ</name>
<keyword evidence="1" id="KW-1133">Transmembrane helix</keyword>
<protein>
    <submittedName>
        <fullName evidence="2">Uncharacterized protein</fullName>
    </submittedName>
</protein>
<organism evidence="2">
    <name type="scientific">Oryza glumipatula</name>
    <dbReference type="NCBI Taxonomy" id="40148"/>
    <lineage>
        <taxon>Eukaryota</taxon>
        <taxon>Viridiplantae</taxon>
        <taxon>Streptophyta</taxon>
        <taxon>Embryophyta</taxon>
        <taxon>Tracheophyta</taxon>
        <taxon>Spermatophyta</taxon>
        <taxon>Magnoliopsida</taxon>
        <taxon>Liliopsida</taxon>
        <taxon>Poales</taxon>
        <taxon>Poaceae</taxon>
        <taxon>BOP clade</taxon>
        <taxon>Oryzoideae</taxon>
        <taxon>Oryzeae</taxon>
        <taxon>Oryzinae</taxon>
        <taxon>Oryza</taxon>
    </lineage>
</organism>
<sequence>MASSSVGVGGGLKLMRARGLLVFSEMMALLLICLVMMSSSVNTCQGRSLLAASVGEEKVPHFEQPVGCFEPPCR</sequence>
<keyword evidence="3" id="KW-1185">Reference proteome</keyword>
<reference evidence="2" key="2">
    <citation type="submission" date="2018-05" db="EMBL/GenBank/DDBJ databases">
        <title>OgluRS3 (Oryza glumaepatula Reference Sequence Version 3).</title>
        <authorList>
            <person name="Zhang J."/>
            <person name="Kudrna D."/>
            <person name="Lee S."/>
            <person name="Talag J."/>
            <person name="Welchert J."/>
            <person name="Wing R.A."/>
        </authorList>
    </citation>
    <scope>NUCLEOTIDE SEQUENCE [LARGE SCALE GENOMIC DNA]</scope>
</reference>
<feature type="transmembrane region" description="Helical" evidence="1">
    <location>
        <begin position="20"/>
        <end position="41"/>
    </location>
</feature>
<dbReference type="HOGENOM" id="CLU_2691763_0_0_1"/>
<reference evidence="2" key="1">
    <citation type="submission" date="2015-04" db="UniProtKB">
        <authorList>
            <consortium name="EnsemblPlants"/>
        </authorList>
    </citation>
    <scope>IDENTIFICATION</scope>
</reference>
<proteinExistence type="predicted"/>
<evidence type="ECO:0000256" key="1">
    <source>
        <dbReference type="SAM" id="Phobius"/>
    </source>
</evidence>
<keyword evidence="1" id="KW-0472">Membrane</keyword>
<dbReference type="EnsemblPlants" id="OGLUM04G01050.1">
    <property type="protein sequence ID" value="OGLUM04G01050.1"/>
    <property type="gene ID" value="OGLUM04G01050"/>
</dbReference>
<keyword evidence="1" id="KW-0812">Transmembrane</keyword>
<dbReference type="AlphaFoldDB" id="A0A0D9ZGL3"/>
<evidence type="ECO:0000313" key="3">
    <source>
        <dbReference type="Proteomes" id="UP000026961"/>
    </source>
</evidence>
<dbReference type="Gramene" id="OGLUM04G01050.1">
    <property type="protein sequence ID" value="OGLUM04G01050.1"/>
    <property type="gene ID" value="OGLUM04G01050"/>
</dbReference>
<dbReference type="Proteomes" id="UP000026961">
    <property type="component" value="Chromosome 4"/>
</dbReference>
<evidence type="ECO:0000313" key="2">
    <source>
        <dbReference type="EnsemblPlants" id="OGLUM04G01050.1"/>
    </source>
</evidence>